<feature type="transmembrane region" description="Helical" evidence="10">
    <location>
        <begin position="262"/>
        <end position="283"/>
    </location>
</feature>
<dbReference type="PROSITE" id="PS00211">
    <property type="entry name" value="ABC_TRANSPORTER_1"/>
    <property type="match status" value="2"/>
</dbReference>
<proteinExistence type="inferred from homology"/>
<gene>
    <name evidence="13" type="ORF">PR048_027231</name>
</gene>
<feature type="domain" description="ABC transporter" evidence="11">
    <location>
        <begin position="493"/>
        <end position="716"/>
    </location>
</feature>
<dbReference type="PANTHER" id="PTHR24223">
    <property type="entry name" value="ATP-BINDING CASSETTE SUB-FAMILY C"/>
    <property type="match status" value="1"/>
</dbReference>
<evidence type="ECO:0000256" key="4">
    <source>
        <dbReference type="ARBA" id="ARBA00022692"/>
    </source>
</evidence>
<dbReference type="Gene3D" id="1.20.1560.10">
    <property type="entry name" value="ABC transporter type 1, transmembrane domain"/>
    <property type="match status" value="2"/>
</dbReference>
<keyword evidence="8 10" id="KW-0472">Membrane</keyword>
<dbReference type="Proteomes" id="UP001159363">
    <property type="component" value="Chromosome 11"/>
</dbReference>
<dbReference type="PROSITE" id="PS50893">
    <property type="entry name" value="ABC_TRANSPORTER_2"/>
    <property type="match status" value="2"/>
</dbReference>
<keyword evidence="4 10" id="KW-0812">Transmembrane</keyword>
<evidence type="ECO:0000256" key="8">
    <source>
        <dbReference type="ARBA" id="ARBA00023136"/>
    </source>
</evidence>
<keyword evidence="7 10" id="KW-1133">Transmembrane helix</keyword>
<organism evidence="13 14">
    <name type="scientific">Dryococelus australis</name>
    <dbReference type="NCBI Taxonomy" id="614101"/>
    <lineage>
        <taxon>Eukaryota</taxon>
        <taxon>Metazoa</taxon>
        <taxon>Ecdysozoa</taxon>
        <taxon>Arthropoda</taxon>
        <taxon>Hexapoda</taxon>
        <taxon>Insecta</taxon>
        <taxon>Pterygota</taxon>
        <taxon>Neoptera</taxon>
        <taxon>Polyneoptera</taxon>
        <taxon>Phasmatodea</taxon>
        <taxon>Verophasmatodea</taxon>
        <taxon>Anareolatae</taxon>
        <taxon>Phasmatidae</taxon>
        <taxon>Eurycanthinae</taxon>
        <taxon>Dryococelus</taxon>
    </lineage>
</organism>
<dbReference type="EMBL" id="JARBHB010000012">
    <property type="protein sequence ID" value="KAJ8870929.1"/>
    <property type="molecule type" value="Genomic_DNA"/>
</dbReference>
<comment type="subcellular location">
    <subcellularLocation>
        <location evidence="1">Membrane</location>
        <topology evidence="1">Multi-pass membrane protein</topology>
    </subcellularLocation>
</comment>
<comment type="similarity">
    <text evidence="2">Belongs to the ABC transporter superfamily. ABCC family. Conjugate transporter (TC 3.A.1.208) subfamily.</text>
</comment>
<dbReference type="InterPro" id="IPR011527">
    <property type="entry name" value="ABC1_TM_dom"/>
</dbReference>
<feature type="transmembrane region" description="Helical" evidence="10">
    <location>
        <begin position="384"/>
        <end position="412"/>
    </location>
</feature>
<feature type="transmembrane region" description="Helical" evidence="10">
    <location>
        <begin position="1048"/>
        <end position="1069"/>
    </location>
</feature>
<feature type="region of interest" description="Disordered" evidence="9">
    <location>
        <begin position="714"/>
        <end position="768"/>
    </location>
</feature>
<dbReference type="Pfam" id="PF00664">
    <property type="entry name" value="ABC_membrane"/>
    <property type="match status" value="2"/>
</dbReference>
<dbReference type="InterPro" id="IPR017871">
    <property type="entry name" value="ABC_transporter-like_CS"/>
</dbReference>
<reference evidence="13 14" key="1">
    <citation type="submission" date="2023-02" db="EMBL/GenBank/DDBJ databases">
        <title>LHISI_Scaffold_Assembly.</title>
        <authorList>
            <person name="Stuart O.P."/>
            <person name="Cleave R."/>
            <person name="Magrath M.J.L."/>
            <person name="Mikheyev A.S."/>
        </authorList>
    </citation>
    <scope>NUCLEOTIDE SEQUENCE [LARGE SCALE GENOMIC DNA]</scope>
    <source>
        <strain evidence="13">Daus_M_001</strain>
        <tissue evidence="13">Leg muscle</tissue>
    </source>
</reference>
<keyword evidence="14" id="KW-1185">Reference proteome</keyword>
<evidence type="ECO:0000259" key="11">
    <source>
        <dbReference type="PROSITE" id="PS50893"/>
    </source>
</evidence>
<evidence type="ECO:0000256" key="1">
    <source>
        <dbReference type="ARBA" id="ARBA00004141"/>
    </source>
</evidence>
<evidence type="ECO:0000256" key="2">
    <source>
        <dbReference type="ARBA" id="ARBA00009726"/>
    </source>
</evidence>
<feature type="compositionally biased region" description="Low complexity" evidence="9">
    <location>
        <begin position="752"/>
        <end position="764"/>
    </location>
</feature>
<accession>A0ABQ9GGK2</accession>
<keyword evidence="5" id="KW-0547">Nucleotide-binding</keyword>
<evidence type="ECO:0000259" key="12">
    <source>
        <dbReference type="PROSITE" id="PS50929"/>
    </source>
</evidence>
<feature type="domain" description="ABC transmembrane type-1" evidence="12">
    <location>
        <begin position="233"/>
        <end position="421"/>
    </location>
</feature>
<dbReference type="SUPFAM" id="SSF90123">
    <property type="entry name" value="ABC transporter transmembrane region"/>
    <property type="match status" value="2"/>
</dbReference>
<dbReference type="InterPro" id="IPR050173">
    <property type="entry name" value="ABC_transporter_C-like"/>
</dbReference>
<evidence type="ECO:0000256" key="9">
    <source>
        <dbReference type="SAM" id="MobiDB-lite"/>
    </source>
</evidence>
<evidence type="ECO:0000256" key="3">
    <source>
        <dbReference type="ARBA" id="ARBA00022448"/>
    </source>
</evidence>
<evidence type="ECO:0000256" key="10">
    <source>
        <dbReference type="SAM" id="Phobius"/>
    </source>
</evidence>
<feature type="transmembrane region" description="Helical" evidence="10">
    <location>
        <begin position="936"/>
        <end position="958"/>
    </location>
</feature>
<feature type="region of interest" description="Disordered" evidence="9">
    <location>
        <begin position="1"/>
        <end position="20"/>
    </location>
</feature>
<sequence>MISLFHVHPEPSPGSSREEVPVDPFTVVRQHDTDICRRRITRGDTECWSSTTSVARQLPSGDMTGTQEAIIYLRWQGDRGEVRGAILNPQVPALSYSSLNRHLRFHHLGIHYLGSHYTTILVASILLSWVRHLDNHFQPISEFILTFNSIIALWQALRELVCYLPADDDIKRHQRSWWSTLQLGVKQLSICGVAVVEQPLKRYIVIYPLSEPLSDSGNDRLIKVQGFGQDLSLRLTQTALGETTVGQVVNLLSNDVARFDTCLVHTLYLAVAPVQAVIITYFMWDTMGISAVIGVVATLCFIPLQVFIGKKIGPMRLRSAIRTDERVRFMNEIITGIQVIKLYTWEKPFSKLVAHARLNEIRQIKLVSYLRAIMTSFEGFTTRLTLFITVLCYVLLGNAVTAEKVFVVSSYFSIMRMVMTRNFPQAISTTAETLVSIKRIQKFLLYEELKTPELPSTQQSTRGSVSLKDKNHTLISQTKDEKNADGTQDQLGITMSGATARWTKESHEDTLSNIDLKVSSGQLTAVIGPVGSGKTSLLLTLLRELPLTSGSIVVKGTISYASQEPWLFASSVRSNILFGEPYDRHRYQQVVKACALTRDFELLPYGDRTVVGERGISFSGGQRARINLARAVYKQADIYIMDDPLSAVDAHVGRHLFENCICGFLKDKIRILVTHQLQFLSHVNHIVILNEGHMEAHGTYSHLQESGLNFAKLLGNQEGDDSEDEGSVGEKGEALRRSMSYHRRHRGTSIGSSTSSMELASSEETSPEVVQEMRTRGMITMATYVSYLFSSRRYLLVVIMVFSELTAQLLSSSTDYWLTNTESQRALLMTAANSTVNEDDVNASSNSTHKTVPDADSLMSRDLCSYIFAGLTTISIVFLLYKTFLFFYLCMESSVNLHNRMFNNIIRLPMRFFNVNPSGQILNRFSKDMGSIDEQLPLVLLDCLSIGCMLLGIVTLIAIVNYWILIPTAFVIVIFYLCRSVYVRTSRCVKRLEGITRSPVFSHLNASLQGLSTIRAFSAQKILQQEFDNHQDLHSSAFYLFVSSGRAFGLYLDFVCQIFIACVTVSFLIMGKGTLGGSVGLAISQALGLTGMFQWFMRQSAELENQMTSVERVMEYGSMEDEGDLESAPGVCKPPKEWPSQGKIQFRNLYLSYVANEPPVLKNLNFIISPSEKVGIVGRTGAGKSSLISALFRLTGIEGSIVIDDVDTKSLGLHDLRSTISIIPQEPVLFSGSLRKNLDPFDEYPDTVLWSALEDVELKEVAKELPAGLNHKMSEGGSNFSVGQRQLVCLARAIIRNNRILVMDEATANIDPRTDALIQETVRRKFADCTVLTIAHRLLTVMDSDRILVMDAGRIMEFGHPHVLLQNKSGFLWSMVQETGKSMAETLIKMAEKDYHDTRHEKTS</sequence>
<dbReference type="CDD" id="cd03250">
    <property type="entry name" value="ABCC_MRP_domain1"/>
    <property type="match status" value="1"/>
</dbReference>
<evidence type="ECO:0000313" key="13">
    <source>
        <dbReference type="EMBL" id="KAJ8870929.1"/>
    </source>
</evidence>
<dbReference type="SMART" id="SM00382">
    <property type="entry name" value="AAA"/>
    <property type="match status" value="2"/>
</dbReference>
<dbReference type="InterPro" id="IPR003593">
    <property type="entry name" value="AAA+_ATPase"/>
</dbReference>
<feature type="domain" description="ABC transporter" evidence="11">
    <location>
        <begin position="1144"/>
        <end position="1377"/>
    </location>
</feature>
<dbReference type="Pfam" id="PF00005">
    <property type="entry name" value="ABC_tran"/>
    <property type="match status" value="2"/>
</dbReference>
<feature type="transmembrane region" description="Helical" evidence="10">
    <location>
        <begin position="964"/>
        <end position="982"/>
    </location>
</feature>
<dbReference type="PROSITE" id="PS50929">
    <property type="entry name" value="ABC_TM1F"/>
    <property type="match status" value="2"/>
</dbReference>
<comment type="caution">
    <text evidence="13">The sequence shown here is derived from an EMBL/GenBank/DDBJ whole genome shotgun (WGS) entry which is preliminary data.</text>
</comment>
<keyword evidence="3" id="KW-0813">Transport</keyword>
<dbReference type="PANTHER" id="PTHR24223:SF456">
    <property type="entry name" value="MULTIDRUG RESISTANCE-ASSOCIATED PROTEIN LETHAL(2)03659"/>
    <property type="match status" value="1"/>
</dbReference>
<feature type="transmembrane region" description="Helical" evidence="10">
    <location>
        <begin position="289"/>
        <end position="308"/>
    </location>
</feature>
<dbReference type="InterPro" id="IPR003439">
    <property type="entry name" value="ABC_transporter-like_ATP-bd"/>
</dbReference>
<name>A0ABQ9GGK2_9NEOP</name>
<dbReference type="InterPro" id="IPR036640">
    <property type="entry name" value="ABC1_TM_sf"/>
</dbReference>
<evidence type="ECO:0000313" key="14">
    <source>
        <dbReference type="Proteomes" id="UP001159363"/>
    </source>
</evidence>
<feature type="transmembrane region" description="Helical" evidence="10">
    <location>
        <begin position="110"/>
        <end position="131"/>
    </location>
</feature>
<dbReference type="InterPro" id="IPR027417">
    <property type="entry name" value="P-loop_NTPase"/>
</dbReference>
<evidence type="ECO:0000256" key="5">
    <source>
        <dbReference type="ARBA" id="ARBA00022741"/>
    </source>
</evidence>
<evidence type="ECO:0000256" key="6">
    <source>
        <dbReference type="ARBA" id="ARBA00022840"/>
    </source>
</evidence>
<dbReference type="Gene3D" id="3.40.50.300">
    <property type="entry name" value="P-loop containing nucleotide triphosphate hydrolases"/>
    <property type="match status" value="2"/>
</dbReference>
<dbReference type="SUPFAM" id="SSF52540">
    <property type="entry name" value="P-loop containing nucleoside triphosphate hydrolases"/>
    <property type="match status" value="2"/>
</dbReference>
<dbReference type="CDD" id="cd03244">
    <property type="entry name" value="ABCC_MRP_domain2"/>
    <property type="match status" value="1"/>
</dbReference>
<feature type="transmembrane region" description="Helical" evidence="10">
    <location>
        <begin position="866"/>
        <end position="891"/>
    </location>
</feature>
<feature type="compositionally biased region" description="Acidic residues" evidence="9">
    <location>
        <begin position="718"/>
        <end position="727"/>
    </location>
</feature>
<protein>
    <submittedName>
        <fullName evidence="13">Uncharacterized protein</fullName>
    </submittedName>
</protein>
<keyword evidence="6" id="KW-0067">ATP-binding</keyword>
<feature type="domain" description="ABC transmembrane type-1" evidence="12">
    <location>
        <begin position="865"/>
        <end position="1105"/>
    </location>
</feature>
<evidence type="ECO:0000256" key="7">
    <source>
        <dbReference type="ARBA" id="ARBA00022989"/>
    </source>
</evidence>